<protein>
    <submittedName>
        <fullName evidence="3">Uncharacterized protein</fullName>
    </submittedName>
</protein>
<keyword evidence="4" id="KW-1185">Reference proteome</keyword>
<feature type="region of interest" description="Disordered" evidence="2">
    <location>
        <begin position="92"/>
        <end position="244"/>
    </location>
</feature>
<dbReference type="PANTHER" id="PTHR34466:SF1">
    <property type="entry name" value="OS06G0609800 PROTEIN"/>
    <property type="match status" value="1"/>
</dbReference>
<feature type="compositionally biased region" description="Polar residues" evidence="2">
    <location>
        <begin position="1"/>
        <end position="23"/>
    </location>
</feature>
<dbReference type="AlphaFoldDB" id="A0A7J0GB04"/>
<dbReference type="Proteomes" id="UP000585474">
    <property type="component" value="Unassembled WGS sequence"/>
</dbReference>
<feature type="coiled-coil region" evidence="1">
    <location>
        <begin position="319"/>
        <end position="346"/>
    </location>
</feature>
<evidence type="ECO:0000256" key="2">
    <source>
        <dbReference type="SAM" id="MobiDB-lite"/>
    </source>
</evidence>
<gene>
    <name evidence="3" type="ORF">Acr_19g0008150</name>
</gene>
<feature type="compositionally biased region" description="Low complexity" evidence="2">
    <location>
        <begin position="126"/>
        <end position="147"/>
    </location>
</feature>
<feature type="compositionally biased region" description="Basic and acidic residues" evidence="2">
    <location>
        <begin position="234"/>
        <end position="244"/>
    </location>
</feature>
<dbReference type="OrthoDB" id="1911931at2759"/>
<evidence type="ECO:0000256" key="1">
    <source>
        <dbReference type="SAM" id="Coils"/>
    </source>
</evidence>
<proteinExistence type="predicted"/>
<evidence type="ECO:0000313" key="3">
    <source>
        <dbReference type="EMBL" id="GFZ07878.1"/>
    </source>
</evidence>
<keyword evidence="1" id="KW-0175">Coiled coil</keyword>
<feature type="compositionally biased region" description="Basic and acidic residues" evidence="2">
    <location>
        <begin position="92"/>
        <end position="101"/>
    </location>
</feature>
<accession>A0A7J0GB04</accession>
<feature type="compositionally biased region" description="Polar residues" evidence="2">
    <location>
        <begin position="177"/>
        <end position="192"/>
    </location>
</feature>
<organism evidence="3 4">
    <name type="scientific">Actinidia rufa</name>
    <dbReference type="NCBI Taxonomy" id="165716"/>
    <lineage>
        <taxon>Eukaryota</taxon>
        <taxon>Viridiplantae</taxon>
        <taxon>Streptophyta</taxon>
        <taxon>Embryophyta</taxon>
        <taxon>Tracheophyta</taxon>
        <taxon>Spermatophyta</taxon>
        <taxon>Magnoliopsida</taxon>
        <taxon>eudicotyledons</taxon>
        <taxon>Gunneridae</taxon>
        <taxon>Pentapetalae</taxon>
        <taxon>asterids</taxon>
        <taxon>Ericales</taxon>
        <taxon>Actinidiaceae</taxon>
        <taxon>Actinidia</taxon>
    </lineage>
</organism>
<name>A0A7J0GB04_9ERIC</name>
<evidence type="ECO:0000313" key="4">
    <source>
        <dbReference type="Proteomes" id="UP000585474"/>
    </source>
</evidence>
<dbReference type="PANTHER" id="PTHR34466">
    <property type="entry name" value="OS11G0129800 PROTEIN"/>
    <property type="match status" value="1"/>
</dbReference>
<reference evidence="3 4" key="1">
    <citation type="submission" date="2019-07" db="EMBL/GenBank/DDBJ databases">
        <title>De Novo Assembly of kiwifruit Actinidia rufa.</title>
        <authorList>
            <person name="Sugita-Konishi S."/>
            <person name="Sato K."/>
            <person name="Mori E."/>
            <person name="Abe Y."/>
            <person name="Kisaki G."/>
            <person name="Hamano K."/>
            <person name="Suezawa K."/>
            <person name="Otani M."/>
            <person name="Fukuda T."/>
            <person name="Manabe T."/>
            <person name="Gomi K."/>
            <person name="Tabuchi M."/>
            <person name="Akimitsu K."/>
            <person name="Kataoka I."/>
        </authorList>
    </citation>
    <scope>NUCLEOTIDE SEQUENCE [LARGE SCALE GENOMIC DNA]</scope>
    <source>
        <strain evidence="4">cv. Fuchu</strain>
    </source>
</reference>
<comment type="caution">
    <text evidence="3">The sequence shown here is derived from an EMBL/GenBank/DDBJ whole genome shotgun (WGS) entry which is preliminary data.</text>
</comment>
<dbReference type="EMBL" id="BJWL01000019">
    <property type="protein sequence ID" value="GFZ07878.1"/>
    <property type="molecule type" value="Genomic_DNA"/>
</dbReference>
<feature type="compositionally biased region" description="Polar residues" evidence="2">
    <location>
        <begin position="104"/>
        <end position="117"/>
    </location>
</feature>
<feature type="region of interest" description="Disordered" evidence="2">
    <location>
        <begin position="1"/>
        <end position="64"/>
    </location>
</feature>
<sequence length="609" mass="68035">MATSAFKSTTKRASIGVPSNANDSDSSNRLHRRSRSLSQFSRRVSEPEESYSGESQAPAKSGRFVSTVRGSEFPEISLDDLAVEFFSLKDSVDEKESDRGRSSGRCSETSRATAATLSSQRRGRSVSRQSSQVVDGRSKNSFNSSDANSRRRRSVSAARCQISDSESDVDHSRDSSYHGNTKKFSGGNSLMPSLQKPIASSHRRLGRSLSQKDLSKTHDGYSSQSSALTDDEGRESRSSKNMAEKTIRAVYAQKKVEHPTGDDVNNVLYEAMRKELRHAVDEIKMELEHAAMVRTTPALDSESYLQADNSNDQAVSKIRKNYAAKLEKSEKRKQDLLAEIVMEEQRGRELSKIVRELHPDPKSSTMAGKPSRSRKVWFSISSCVKLQDLFKLYSVVYFNTFTHFQRSNDRNKLSKRLTEEAEKYFEDFISNVEDTDLSSFDGEKSDASSTLGVRKTRDPILHSGETKTFQITARSNSLPVEMDGVILPWLQWDASNDGSLLPSNNNRVLPVTPKSLMRDAVQEEILAQDPSGRSISSCGSWSPVLEGPSLSTNEITGSILKELASHPRSRFDTDRYLELKKEEGLVFERWKEQHRISSGGLLLCSNAFI</sequence>